<evidence type="ECO:0000313" key="7">
    <source>
        <dbReference type="EMBL" id="MFA9477854.1"/>
    </source>
</evidence>
<dbReference type="CDD" id="cd02440">
    <property type="entry name" value="AdoMet_MTases"/>
    <property type="match status" value="1"/>
</dbReference>
<keyword evidence="1 6" id="KW-0963">Cytoplasm</keyword>
<comment type="subcellular location">
    <subcellularLocation>
        <location evidence="6">Cytoplasm</location>
    </subcellularLocation>
</comment>
<keyword evidence="4 6" id="KW-0808">Transferase</keyword>
<evidence type="ECO:0000256" key="4">
    <source>
        <dbReference type="ARBA" id="ARBA00022679"/>
    </source>
</evidence>
<comment type="function">
    <text evidence="6">Specifically methylates the N7 position of a guanine in 16S rRNA.</text>
</comment>
<feature type="binding site" evidence="6">
    <location>
        <position position="150"/>
    </location>
    <ligand>
        <name>S-adenosyl-L-methionine</name>
        <dbReference type="ChEBI" id="CHEBI:59789"/>
    </ligand>
</feature>
<evidence type="ECO:0000256" key="2">
    <source>
        <dbReference type="ARBA" id="ARBA00022552"/>
    </source>
</evidence>
<evidence type="ECO:0000313" key="8">
    <source>
        <dbReference type="Proteomes" id="UP001575105"/>
    </source>
</evidence>
<dbReference type="Pfam" id="PF02527">
    <property type="entry name" value="GidB"/>
    <property type="match status" value="1"/>
</dbReference>
<keyword evidence="2 6" id="KW-0698">rRNA processing</keyword>
<feature type="binding site" evidence="6">
    <location>
        <begin position="131"/>
        <end position="132"/>
    </location>
    <ligand>
        <name>S-adenosyl-L-methionine</name>
        <dbReference type="ChEBI" id="CHEBI:59789"/>
    </ligand>
</feature>
<proteinExistence type="inferred from homology"/>
<dbReference type="SUPFAM" id="SSF53335">
    <property type="entry name" value="S-adenosyl-L-methionine-dependent methyltransferases"/>
    <property type="match status" value="1"/>
</dbReference>
<dbReference type="GO" id="GO:0008168">
    <property type="term" value="F:methyltransferase activity"/>
    <property type="evidence" value="ECO:0007669"/>
    <property type="project" value="UniProtKB-KW"/>
</dbReference>
<sequence length="240" mass="25960">MPAIPAFVTDELSQLGVTLDPSQLDTLARYLDRLLDTTQRINLTAVREPDAAWRRLIIDSLSLVPGFEPVAEDATIIDIGTGGGLPGIPLAIARPDLRVTLLEATGKKVRFLNECIEALGLTNTRAIQQRAELLGQDPAHRQQYDIAVSRAVGPMTEVLEYSLPLVKVGGRVLAMKGPKLEQELAAAGDALGILGAGDMEVFEAYPPNFKQDLVIASIIKDRATPGMYPRRPGVPKHEPL</sequence>
<dbReference type="EC" id="2.1.1.-" evidence="6"/>
<protein>
    <recommendedName>
        <fullName evidence="6">Ribosomal RNA small subunit methyltransferase G</fullName>
        <ecNumber evidence="6">2.1.1.-</ecNumber>
    </recommendedName>
    <alternativeName>
        <fullName evidence="6">16S rRNA 7-methylguanosine methyltransferase</fullName>
        <shortName evidence="6">16S rRNA m7G methyltransferase</shortName>
    </alternativeName>
</protein>
<dbReference type="Proteomes" id="UP001575105">
    <property type="component" value="Unassembled WGS sequence"/>
</dbReference>
<feature type="binding site" evidence="6">
    <location>
        <position position="85"/>
    </location>
    <ligand>
        <name>S-adenosyl-L-methionine</name>
        <dbReference type="ChEBI" id="CHEBI:59789"/>
    </ligand>
</feature>
<evidence type="ECO:0000256" key="5">
    <source>
        <dbReference type="ARBA" id="ARBA00022691"/>
    </source>
</evidence>
<keyword evidence="8" id="KW-1185">Reference proteome</keyword>
<dbReference type="PANTHER" id="PTHR31760">
    <property type="entry name" value="S-ADENOSYL-L-METHIONINE-DEPENDENT METHYLTRANSFERASES SUPERFAMILY PROTEIN"/>
    <property type="match status" value="1"/>
</dbReference>
<feature type="binding site" evidence="6">
    <location>
        <begin position="103"/>
        <end position="105"/>
    </location>
    <ligand>
        <name>S-adenosyl-L-methionine</name>
        <dbReference type="ChEBI" id="CHEBI:59789"/>
    </ligand>
</feature>
<dbReference type="PIRSF" id="PIRSF003078">
    <property type="entry name" value="GidB"/>
    <property type="match status" value="1"/>
</dbReference>
<dbReference type="InterPro" id="IPR029063">
    <property type="entry name" value="SAM-dependent_MTases_sf"/>
</dbReference>
<keyword evidence="5 6" id="KW-0949">S-adenosyl-L-methionine</keyword>
<gene>
    <name evidence="6 7" type="primary">rsmG</name>
    <name evidence="7" type="ORF">ACERK3_06040</name>
</gene>
<evidence type="ECO:0000256" key="3">
    <source>
        <dbReference type="ARBA" id="ARBA00022603"/>
    </source>
</evidence>
<keyword evidence="3 6" id="KW-0489">Methyltransferase</keyword>
<dbReference type="PANTHER" id="PTHR31760:SF0">
    <property type="entry name" value="S-ADENOSYL-L-METHIONINE-DEPENDENT METHYLTRANSFERASES SUPERFAMILY PROTEIN"/>
    <property type="match status" value="1"/>
</dbReference>
<dbReference type="Gene3D" id="3.40.50.150">
    <property type="entry name" value="Vaccinia Virus protein VP39"/>
    <property type="match status" value="1"/>
</dbReference>
<accession>A0ABV4U4W5</accession>
<evidence type="ECO:0000256" key="6">
    <source>
        <dbReference type="HAMAP-Rule" id="MF_00074"/>
    </source>
</evidence>
<dbReference type="NCBIfam" id="TIGR00138">
    <property type="entry name" value="rsmG_gidB"/>
    <property type="match status" value="1"/>
</dbReference>
<dbReference type="GO" id="GO:0032259">
    <property type="term" value="P:methylation"/>
    <property type="evidence" value="ECO:0007669"/>
    <property type="project" value="UniProtKB-KW"/>
</dbReference>
<evidence type="ECO:0000256" key="1">
    <source>
        <dbReference type="ARBA" id="ARBA00022490"/>
    </source>
</evidence>
<dbReference type="InterPro" id="IPR003682">
    <property type="entry name" value="rRNA_ssu_MeTfrase_G"/>
</dbReference>
<comment type="similarity">
    <text evidence="6">Belongs to the methyltransferase superfamily. RNA methyltransferase RsmG family.</text>
</comment>
<feature type="binding site" evidence="6">
    <location>
        <position position="80"/>
    </location>
    <ligand>
        <name>S-adenosyl-L-methionine</name>
        <dbReference type="ChEBI" id="CHEBI:59789"/>
    </ligand>
</feature>
<name>A0ABV4U4W5_9BACT</name>
<organism evidence="7 8">
    <name type="scientific">Natronomicrosphaera hydrolytica</name>
    <dbReference type="NCBI Taxonomy" id="3242702"/>
    <lineage>
        <taxon>Bacteria</taxon>
        <taxon>Pseudomonadati</taxon>
        <taxon>Planctomycetota</taxon>
        <taxon>Phycisphaerae</taxon>
        <taxon>Phycisphaerales</taxon>
        <taxon>Phycisphaeraceae</taxon>
        <taxon>Natronomicrosphaera</taxon>
    </lineage>
</organism>
<comment type="caution">
    <text evidence="7">The sequence shown here is derived from an EMBL/GenBank/DDBJ whole genome shotgun (WGS) entry which is preliminary data.</text>
</comment>
<dbReference type="EMBL" id="JBGUBD010000003">
    <property type="protein sequence ID" value="MFA9477854.1"/>
    <property type="molecule type" value="Genomic_DNA"/>
</dbReference>
<reference evidence="7 8" key="1">
    <citation type="submission" date="2024-08" db="EMBL/GenBank/DDBJ databases">
        <title>Whole-genome sequencing of halo(alkali)philic microorganisms from hypersaline lakes.</title>
        <authorList>
            <person name="Sorokin D.Y."/>
            <person name="Merkel A.Y."/>
            <person name="Messina E."/>
            <person name="Yakimov M."/>
        </authorList>
    </citation>
    <scope>NUCLEOTIDE SEQUENCE [LARGE SCALE GENOMIC DNA]</scope>
    <source>
        <strain evidence="7 8">AB-hyl4</strain>
    </source>
</reference>
<dbReference type="RefSeq" id="WP_425344779.1">
    <property type="nucleotide sequence ID" value="NZ_JBGUBD010000003.1"/>
</dbReference>
<dbReference type="HAMAP" id="MF_00074">
    <property type="entry name" value="16SrRNA_methyltr_G"/>
    <property type="match status" value="1"/>
</dbReference>